<evidence type="ECO:0000313" key="1">
    <source>
        <dbReference type="EMBL" id="MBW86959.1"/>
    </source>
</evidence>
<accession>A0A2P2J0F2</accession>
<name>A0A2P2J0F2_RHIMU</name>
<dbReference type="AlphaFoldDB" id="A0A2P2J0F2"/>
<protein>
    <submittedName>
        <fullName evidence="1">Uncharacterized protein</fullName>
    </submittedName>
</protein>
<reference evidence="1" key="1">
    <citation type="submission" date="2018-02" db="EMBL/GenBank/DDBJ databases">
        <title>Rhizophora mucronata_Transcriptome.</title>
        <authorList>
            <person name="Meera S.P."/>
            <person name="Sreeshan A."/>
            <person name="Augustine A."/>
        </authorList>
    </citation>
    <scope>NUCLEOTIDE SEQUENCE</scope>
    <source>
        <tissue evidence="1">Leaf</tissue>
    </source>
</reference>
<proteinExistence type="predicted"/>
<dbReference type="EMBL" id="GGEC01006476">
    <property type="protein sequence ID" value="MBW86959.1"/>
    <property type="molecule type" value="Transcribed_RNA"/>
</dbReference>
<organism evidence="1">
    <name type="scientific">Rhizophora mucronata</name>
    <name type="common">Asiatic mangrove</name>
    <dbReference type="NCBI Taxonomy" id="61149"/>
    <lineage>
        <taxon>Eukaryota</taxon>
        <taxon>Viridiplantae</taxon>
        <taxon>Streptophyta</taxon>
        <taxon>Embryophyta</taxon>
        <taxon>Tracheophyta</taxon>
        <taxon>Spermatophyta</taxon>
        <taxon>Magnoliopsida</taxon>
        <taxon>eudicotyledons</taxon>
        <taxon>Gunneridae</taxon>
        <taxon>Pentapetalae</taxon>
        <taxon>rosids</taxon>
        <taxon>fabids</taxon>
        <taxon>Malpighiales</taxon>
        <taxon>Rhizophoraceae</taxon>
        <taxon>Rhizophora</taxon>
    </lineage>
</organism>
<sequence>MTIVTYHLKTMAAALTMSHLFLNCTPYCYIQQFKDRLFAFAC</sequence>